<evidence type="ECO:0000313" key="15">
    <source>
        <dbReference type="Proteomes" id="UP000321172"/>
    </source>
</evidence>
<keyword evidence="4" id="KW-1003">Cell membrane</keyword>
<evidence type="ECO:0000256" key="6">
    <source>
        <dbReference type="ARBA" id="ARBA00022679"/>
    </source>
</evidence>
<keyword evidence="11" id="KW-0812">Transmembrane</keyword>
<feature type="domain" description="HAMP" evidence="13">
    <location>
        <begin position="259"/>
        <end position="312"/>
    </location>
</feature>
<keyword evidence="15" id="KW-1185">Reference proteome</keyword>
<accession>A0A5B8S2A3</accession>
<feature type="transmembrane region" description="Helical" evidence="11">
    <location>
        <begin position="239"/>
        <end position="262"/>
    </location>
</feature>
<organism evidence="14 15">
    <name type="scientific">Novosphingobium ginsenosidimutans</name>
    <dbReference type="NCBI Taxonomy" id="1176536"/>
    <lineage>
        <taxon>Bacteria</taxon>
        <taxon>Pseudomonadati</taxon>
        <taxon>Pseudomonadota</taxon>
        <taxon>Alphaproteobacteria</taxon>
        <taxon>Sphingomonadales</taxon>
        <taxon>Sphingomonadaceae</taxon>
        <taxon>Novosphingobium</taxon>
    </lineage>
</organism>
<evidence type="ECO:0000256" key="10">
    <source>
        <dbReference type="SAM" id="MobiDB-lite"/>
    </source>
</evidence>
<dbReference type="PRINTS" id="PR00344">
    <property type="entry name" value="BCTRLSENSOR"/>
</dbReference>
<dbReference type="SUPFAM" id="SSF55874">
    <property type="entry name" value="ATPase domain of HSP90 chaperone/DNA topoisomerase II/histidine kinase"/>
    <property type="match status" value="1"/>
</dbReference>
<evidence type="ECO:0000256" key="4">
    <source>
        <dbReference type="ARBA" id="ARBA00022475"/>
    </source>
</evidence>
<keyword evidence="6" id="KW-0808">Transferase</keyword>
<evidence type="ECO:0000256" key="2">
    <source>
        <dbReference type="ARBA" id="ARBA00004651"/>
    </source>
</evidence>
<dbReference type="AlphaFoldDB" id="A0A5B8S2A3"/>
<feature type="domain" description="Histidine kinase" evidence="12">
    <location>
        <begin position="320"/>
        <end position="527"/>
    </location>
</feature>
<dbReference type="InterPro" id="IPR004358">
    <property type="entry name" value="Sig_transdc_His_kin-like_C"/>
</dbReference>
<dbReference type="InterPro" id="IPR036890">
    <property type="entry name" value="HATPase_C_sf"/>
</dbReference>
<dbReference type="PROSITE" id="PS50885">
    <property type="entry name" value="HAMP"/>
    <property type="match status" value="1"/>
</dbReference>
<sequence length="528" mass="55757">MIAALRSLALRLWPVPRLRWLLFGTLLFVAALPGIAALGLRVYENALIRRTEAELTAQSAAIAASAALLWPGPAAAAPPEPQEDPRENYEDAPSGVDLRSSPVLPERPAASVSLAPTDPVALQVAERLAPAIAETKRATLASILLLDRQGLLLSGRDRGLSLAAVPEVQSALSGAPRTVLRHNDAYLRDTPLDWISRATSIRMHQARPIVVRGEVVGAVLVSRSPRALFRGMWEDRGKIALGVAAIFSLLLVLTGVLARAIVSPVERLSRASRALAQGRHAAPRRPTLEVREIGSLYDDFAAMSAAIARRSRYLRDFAAALSHEFKTPLAGLSGGIELLQDHGATMADAERQRFLSNMAADAGRLSRLVSRLMELAQADMGRADPAARTALAPILAAVADGLRREDFAAELAIPADLPPLAAEPGALEAIVTTLAENARQAGASALKIAASLADDEVTITLADNGPGIPEGDRERVFDPFFTSKRAAGGTGLGLPIARALAENGHGQLELAASEMGTTFVLTFPAAPA</sequence>
<dbReference type="InterPro" id="IPR003660">
    <property type="entry name" value="HAMP_dom"/>
</dbReference>
<dbReference type="PROSITE" id="PS50109">
    <property type="entry name" value="HIS_KIN"/>
    <property type="match status" value="1"/>
</dbReference>
<keyword evidence="11" id="KW-1133">Transmembrane helix</keyword>
<keyword evidence="11" id="KW-0472">Membrane</keyword>
<evidence type="ECO:0000256" key="3">
    <source>
        <dbReference type="ARBA" id="ARBA00012438"/>
    </source>
</evidence>
<proteinExistence type="predicted"/>
<dbReference type="SMART" id="SM00388">
    <property type="entry name" value="HisKA"/>
    <property type="match status" value="1"/>
</dbReference>
<feature type="region of interest" description="Disordered" evidence="10">
    <location>
        <begin position="74"/>
        <end position="102"/>
    </location>
</feature>
<dbReference type="EC" id="2.7.13.3" evidence="3"/>
<dbReference type="Pfam" id="PF00512">
    <property type="entry name" value="HisKA"/>
    <property type="match status" value="1"/>
</dbReference>
<dbReference type="InterPro" id="IPR003594">
    <property type="entry name" value="HATPase_dom"/>
</dbReference>
<dbReference type="SMART" id="SM00387">
    <property type="entry name" value="HATPase_c"/>
    <property type="match status" value="1"/>
</dbReference>
<keyword evidence="5" id="KW-0597">Phosphoprotein</keyword>
<dbReference type="Pfam" id="PF00672">
    <property type="entry name" value="HAMP"/>
    <property type="match status" value="1"/>
</dbReference>
<dbReference type="Pfam" id="PF02518">
    <property type="entry name" value="HATPase_c"/>
    <property type="match status" value="1"/>
</dbReference>
<dbReference type="KEGG" id="ngf:FRF71_01155"/>
<dbReference type="Gene3D" id="6.10.340.10">
    <property type="match status" value="1"/>
</dbReference>
<keyword evidence="7" id="KW-0547">Nucleotide-binding</keyword>
<evidence type="ECO:0000256" key="5">
    <source>
        <dbReference type="ARBA" id="ARBA00022553"/>
    </source>
</evidence>
<dbReference type="CDD" id="cd00082">
    <property type="entry name" value="HisKA"/>
    <property type="match status" value="1"/>
</dbReference>
<evidence type="ECO:0000259" key="12">
    <source>
        <dbReference type="PROSITE" id="PS50109"/>
    </source>
</evidence>
<evidence type="ECO:0000256" key="1">
    <source>
        <dbReference type="ARBA" id="ARBA00000085"/>
    </source>
</evidence>
<dbReference type="PANTHER" id="PTHR44936">
    <property type="entry name" value="SENSOR PROTEIN CREC"/>
    <property type="match status" value="1"/>
</dbReference>
<dbReference type="Gene3D" id="3.30.565.10">
    <property type="entry name" value="Histidine kinase-like ATPase, C-terminal domain"/>
    <property type="match status" value="1"/>
</dbReference>
<reference evidence="14 15" key="1">
    <citation type="journal article" date="2013" name="J. Microbiol. Biotechnol.">
        <title>Novosphingobium ginsenosidimutans sp. nov., with the ability to convert ginsenoside.</title>
        <authorList>
            <person name="Kim J.K."/>
            <person name="He D."/>
            <person name="Liu Q.M."/>
            <person name="Park H.Y."/>
            <person name="Jung M.S."/>
            <person name="Yoon M.H."/>
            <person name="Kim S.C."/>
            <person name="Im W.T."/>
        </authorList>
    </citation>
    <scope>NUCLEOTIDE SEQUENCE [LARGE SCALE GENOMIC DNA]</scope>
    <source>
        <strain evidence="14 15">FW-6</strain>
    </source>
</reference>
<dbReference type="InterPro" id="IPR003661">
    <property type="entry name" value="HisK_dim/P_dom"/>
</dbReference>
<evidence type="ECO:0000313" key="14">
    <source>
        <dbReference type="EMBL" id="QEA14847.1"/>
    </source>
</evidence>
<dbReference type="GO" id="GO:0005524">
    <property type="term" value="F:ATP binding"/>
    <property type="evidence" value="ECO:0007669"/>
    <property type="project" value="UniProtKB-KW"/>
</dbReference>
<dbReference type="InterPro" id="IPR005467">
    <property type="entry name" value="His_kinase_dom"/>
</dbReference>
<evidence type="ECO:0000256" key="11">
    <source>
        <dbReference type="SAM" id="Phobius"/>
    </source>
</evidence>
<evidence type="ECO:0000256" key="8">
    <source>
        <dbReference type="ARBA" id="ARBA00022777"/>
    </source>
</evidence>
<gene>
    <name evidence="14" type="ORF">FRF71_01155</name>
</gene>
<dbReference type="RefSeq" id="WP_147088828.1">
    <property type="nucleotide sequence ID" value="NZ_BAABJD010000002.1"/>
</dbReference>
<dbReference type="OrthoDB" id="9815202at2"/>
<keyword evidence="8 14" id="KW-0418">Kinase</keyword>
<dbReference type="GO" id="GO:0005886">
    <property type="term" value="C:plasma membrane"/>
    <property type="evidence" value="ECO:0007669"/>
    <property type="project" value="UniProtKB-SubCell"/>
</dbReference>
<dbReference type="CDD" id="cd00075">
    <property type="entry name" value="HATPase"/>
    <property type="match status" value="1"/>
</dbReference>
<evidence type="ECO:0000256" key="9">
    <source>
        <dbReference type="ARBA" id="ARBA00022840"/>
    </source>
</evidence>
<dbReference type="PANTHER" id="PTHR44936:SF10">
    <property type="entry name" value="SENSOR PROTEIN RSTB"/>
    <property type="match status" value="1"/>
</dbReference>
<dbReference type="GO" id="GO:0000155">
    <property type="term" value="F:phosphorelay sensor kinase activity"/>
    <property type="evidence" value="ECO:0007669"/>
    <property type="project" value="InterPro"/>
</dbReference>
<evidence type="ECO:0000259" key="13">
    <source>
        <dbReference type="PROSITE" id="PS50885"/>
    </source>
</evidence>
<feature type="transmembrane region" description="Helical" evidence="11">
    <location>
        <begin position="20"/>
        <end position="40"/>
    </location>
</feature>
<dbReference type="Proteomes" id="UP000321172">
    <property type="component" value="Chromosome"/>
</dbReference>
<evidence type="ECO:0000256" key="7">
    <source>
        <dbReference type="ARBA" id="ARBA00022741"/>
    </source>
</evidence>
<name>A0A5B8S2A3_9SPHN</name>
<dbReference type="InterPro" id="IPR050980">
    <property type="entry name" value="2C_sensor_his_kinase"/>
</dbReference>
<dbReference type="Gene3D" id="1.10.287.130">
    <property type="match status" value="1"/>
</dbReference>
<comment type="subcellular location">
    <subcellularLocation>
        <location evidence="2">Cell membrane</location>
        <topology evidence="2">Multi-pass membrane protein</topology>
    </subcellularLocation>
</comment>
<comment type="catalytic activity">
    <reaction evidence="1">
        <text>ATP + protein L-histidine = ADP + protein N-phospho-L-histidine.</text>
        <dbReference type="EC" id="2.7.13.3"/>
    </reaction>
</comment>
<dbReference type="EMBL" id="CP042345">
    <property type="protein sequence ID" value="QEA14847.1"/>
    <property type="molecule type" value="Genomic_DNA"/>
</dbReference>
<dbReference type="SUPFAM" id="SSF47384">
    <property type="entry name" value="Homodimeric domain of signal transducing histidine kinase"/>
    <property type="match status" value="1"/>
</dbReference>
<protein>
    <recommendedName>
        <fullName evidence="3">histidine kinase</fullName>
        <ecNumber evidence="3">2.7.13.3</ecNumber>
    </recommendedName>
</protein>
<keyword evidence="9" id="KW-0067">ATP-binding</keyword>
<dbReference type="InterPro" id="IPR036097">
    <property type="entry name" value="HisK_dim/P_sf"/>
</dbReference>